<dbReference type="InterPro" id="IPR003675">
    <property type="entry name" value="Rce1/LyrA-like_dom"/>
</dbReference>
<dbReference type="GO" id="GO:0004175">
    <property type="term" value="F:endopeptidase activity"/>
    <property type="evidence" value="ECO:0007669"/>
    <property type="project" value="UniProtKB-ARBA"/>
</dbReference>
<dbReference type="Proteomes" id="UP000473089">
    <property type="component" value="Unassembled WGS sequence"/>
</dbReference>
<proteinExistence type="predicted"/>
<organism evidence="3 4">
    <name type="scientific">Clostridium botulinum</name>
    <dbReference type="NCBI Taxonomy" id="1491"/>
    <lineage>
        <taxon>Bacteria</taxon>
        <taxon>Bacillati</taxon>
        <taxon>Bacillota</taxon>
        <taxon>Clostridia</taxon>
        <taxon>Eubacteriales</taxon>
        <taxon>Clostridiaceae</taxon>
        <taxon>Clostridium</taxon>
    </lineage>
</organism>
<evidence type="ECO:0000256" key="1">
    <source>
        <dbReference type="SAM" id="Phobius"/>
    </source>
</evidence>
<comment type="caution">
    <text evidence="3">The sequence shown here is derived from an EMBL/GenBank/DDBJ whole genome shotgun (WGS) entry which is preliminary data.</text>
</comment>
<name>A0A6M0T460_CLOBO</name>
<dbReference type="GO" id="GO:0008237">
    <property type="term" value="F:metallopeptidase activity"/>
    <property type="evidence" value="ECO:0007669"/>
    <property type="project" value="UniProtKB-KW"/>
</dbReference>
<keyword evidence="1" id="KW-0472">Membrane</keyword>
<sequence>MELIKNILTFIILWIPPIILFFKIKPKKNNLFISIIFCIIYIIGSLFTQNLFPFILTIMDIFQLKKRYEICEGTYEFKYDDDYRRFKFDISSFSFIKGVQYALTTFLGYILIMIIFNIIFNYLKLNLKDQEVVTWLSNMPLNKFLMVIPITVIFAPVAEEFVFRWYIFEKLLNKRLGIVLAAIISSMLFGIVHFNVKAFPGLVFIALFNCYLIHKEGFWYAVFNHFVFNSINTIMIFLTRLSYFS</sequence>
<feature type="transmembrane region" description="Helical" evidence="1">
    <location>
        <begin position="175"/>
        <end position="192"/>
    </location>
</feature>
<gene>
    <name evidence="3" type="ORF">EXM42_14470</name>
</gene>
<reference evidence="3 4" key="1">
    <citation type="submission" date="2019-02" db="EMBL/GenBank/DDBJ databases">
        <title>Genome sequencing of Clostridium botulinum clinical isolates.</title>
        <authorList>
            <person name="Brunt J."/>
            <person name="Van Vliet A.H.M."/>
            <person name="Stringer S.C."/>
            <person name="Grant K.A."/>
            <person name="Carter A.C."/>
            <person name="Peck M.W."/>
        </authorList>
    </citation>
    <scope>NUCLEOTIDE SEQUENCE [LARGE SCALE GENOMIC DNA]</scope>
    <source>
        <strain evidence="3 4">R1125/03</strain>
    </source>
</reference>
<keyword evidence="3" id="KW-0482">Metalloprotease</keyword>
<dbReference type="PANTHER" id="PTHR43592:SF15">
    <property type="entry name" value="CAAX AMINO TERMINAL PROTEASE FAMILY PROTEIN"/>
    <property type="match status" value="1"/>
</dbReference>
<evidence type="ECO:0000313" key="4">
    <source>
        <dbReference type="Proteomes" id="UP000473089"/>
    </source>
</evidence>
<feature type="transmembrane region" description="Helical" evidence="1">
    <location>
        <begin position="226"/>
        <end position="244"/>
    </location>
</feature>
<evidence type="ECO:0000259" key="2">
    <source>
        <dbReference type="Pfam" id="PF02517"/>
    </source>
</evidence>
<feature type="transmembrane region" description="Helical" evidence="1">
    <location>
        <begin position="143"/>
        <end position="163"/>
    </location>
</feature>
<accession>A0A6M0T460</accession>
<dbReference type="GO" id="GO:0006508">
    <property type="term" value="P:proteolysis"/>
    <property type="evidence" value="ECO:0007669"/>
    <property type="project" value="UniProtKB-KW"/>
</dbReference>
<dbReference type="EMBL" id="SGJP01000034">
    <property type="protein sequence ID" value="NFA61542.1"/>
    <property type="molecule type" value="Genomic_DNA"/>
</dbReference>
<keyword evidence="1" id="KW-1133">Transmembrane helix</keyword>
<keyword evidence="3" id="KW-0645">Protease</keyword>
<dbReference type="Pfam" id="PF02517">
    <property type="entry name" value="Rce1-like"/>
    <property type="match status" value="1"/>
</dbReference>
<protein>
    <submittedName>
        <fullName evidence="3">CPBP family intramembrane metalloprotease</fullName>
    </submittedName>
</protein>
<feature type="transmembrane region" description="Helical" evidence="1">
    <location>
        <begin position="31"/>
        <end position="58"/>
    </location>
</feature>
<dbReference type="GO" id="GO:0080120">
    <property type="term" value="P:CAAX-box protein maturation"/>
    <property type="evidence" value="ECO:0007669"/>
    <property type="project" value="UniProtKB-ARBA"/>
</dbReference>
<feature type="domain" description="CAAX prenyl protease 2/Lysostaphin resistance protein A-like" evidence="2">
    <location>
        <begin position="144"/>
        <end position="230"/>
    </location>
</feature>
<dbReference type="PANTHER" id="PTHR43592">
    <property type="entry name" value="CAAX AMINO TERMINAL PROTEASE"/>
    <property type="match status" value="1"/>
</dbReference>
<feature type="transmembrane region" description="Helical" evidence="1">
    <location>
        <begin position="101"/>
        <end position="123"/>
    </location>
</feature>
<keyword evidence="3" id="KW-0378">Hydrolase</keyword>
<feature type="transmembrane region" description="Helical" evidence="1">
    <location>
        <begin position="7"/>
        <end position="25"/>
    </location>
</feature>
<evidence type="ECO:0000313" key="3">
    <source>
        <dbReference type="EMBL" id="NFA61542.1"/>
    </source>
</evidence>
<dbReference type="AlphaFoldDB" id="A0A6M0T460"/>
<keyword evidence="1" id="KW-0812">Transmembrane</keyword>